<name>A0A168TAJ8_ABSGL</name>
<organism evidence="8">
    <name type="scientific">Absidia glauca</name>
    <name type="common">Pin mould</name>
    <dbReference type="NCBI Taxonomy" id="4829"/>
    <lineage>
        <taxon>Eukaryota</taxon>
        <taxon>Fungi</taxon>
        <taxon>Fungi incertae sedis</taxon>
        <taxon>Mucoromycota</taxon>
        <taxon>Mucoromycotina</taxon>
        <taxon>Mucoromycetes</taxon>
        <taxon>Mucorales</taxon>
        <taxon>Cunninghamellaceae</taxon>
        <taxon>Absidia</taxon>
    </lineage>
</organism>
<dbReference type="GO" id="GO:0000209">
    <property type="term" value="P:protein polyubiquitination"/>
    <property type="evidence" value="ECO:0007669"/>
    <property type="project" value="InterPro"/>
</dbReference>
<dbReference type="FunFam" id="3.30.2160.10:FF:000002">
    <property type="entry name" value="Putative Ubiquitin-protein ligase E3C"/>
    <property type="match status" value="1"/>
</dbReference>
<evidence type="ECO:0000259" key="7">
    <source>
        <dbReference type="PROSITE" id="PS50237"/>
    </source>
</evidence>
<evidence type="ECO:0000256" key="2">
    <source>
        <dbReference type="ARBA" id="ARBA00012485"/>
    </source>
</evidence>
<dbReference type="GO" id="GO:0061630">
    <property type="term" value="F:ubiquitin protein ligase activity"/>
    <property type="evidence" value="ECO:0007669"/>
    <property type="project" value="UniProtKB-EC"/>
</dbReference>
<dbReference type="EMBL" id="LT555169">
    <property type="protein sequence ID" value="SAM09749.1"/>
    <property type="molecule type" value="Genomic_DNA"/>
</dbReference>
<dbReference type="OrthoDB" id="423283at2759"/>
<dbReference type="InterPro" id="IPR044611">
    <property type="entry name" value="E3A/B/C-like"/>
</dbReference>
<feature type="region of interest" description="Disordered" evidence="6">
    <location>
        <begin position="469"/>
        <end position="489"/>
    </location>
</feature>
<sequence length="1103" mass="126811">MFNPVDKGKQSFVEKTRTERQQRERERLDRLDQAKRTQAANVIQHWWRRRPQPETLWAWFDAEYGDFTTTSLHLIAFYRLLGQYCLFSRRSPPGSHRLMTLCKRMTMKCSLHPSSSSVQVPFYALLMDKRYRQTTMYYIETVMNQCLERICTHHDTDAPDKPFYLTGPELTTLLYYLNPAAYKPVQHVLDPHYSLNNDDDLSVVGLGILDATLTTFFDASGSLLREACVKRVERLVKLENRSKQRGKPMDKDNAKLVNGIKLWLTTVTRIVLFPLENATDSDQLARAATRTWTFLLTTPLLVRHVSTLVLDHLRKWTLGAIHPLVMKSSNKDTTTGDSLVGGNGYLFLMANLVDLYQEKFMNHQEEREMALHLLTSVMHLISLATPYYSDRQRHPYSHYHPIFKWSCCPWGDQIDAPVYEAVVQDQLATLWSRHFMDQLLEPILKFAHSSPLNLANKVTTTRRLLAGKKKTTMDDASSSNSNTPPINTKKDMAEFSINTQLVFSMYSQLGNLFTVQRKIILARIAFTPGLMSQLWRVMNHFGPQGNMVIYLDAARKHAADISNKEPLIDVLKMFCEACSLVFLTLDDIDIFEKETPFALSDLLDLGRFLNTFYFALVQQSNKMDANLHSNTLYSFHAAKRLLLQLYDLDNRHPFCPPDHWLLVSDPMMSKQSLLRLVFSATKDTPPEASQFLAQVRQGDLVPMRILQLMPHTIPFTTRLHIFRDWIQLEKVSMHPSAHTICVRRQHVLEDGFRALSRLSHESLKGTIRVTFVNQLGMEEAGIDQGGPFKDFVTMLISEVFEPKYGLFSCTPETNLFYPATTSSLLGSNHIHLFEFIGKMIGKAIYEGILLDCQFACFLLAKILGRNVFLEALQELDEDVWRNLIFLKHYEGNVEDLGLTFATDEKTLDTVVTTELKYHGQTIGVTNDNKLEYVYLMADFKLNQQARDQTKAFIQGFRSIISAGWIKVFSPPELQRVISGEDMDFDVPDLRRHTQYQNGYFDQHPIIKLLWQIVQGFNSDEKRAFLKFVTSCPKLQPTKVACVGVDYLTGRAGLRRRTAWASWIRGLLIRSASKIMADTMIESMRNTTNRTKGRQDMVGLEEKI</sequence>
<proteinExistence type="predicted"/>
<dbReference type="Proteomes" id="UP000078561">
    <property type="component" value="Unassembled WGS sequence"/>
</dbReference>
<dbReference type="STRING" id="4829.A0A168TAJ8"/>
<reference evidence="8" key="1">
    <citation type="submission" date="2016-04" db="EMBL/GenBank/DDBJ databases">
        <authorList>
            <person name="Evans L.H."/>
            <person name="Alamgir A."/>
            <person name="Owens N."/>
            <person name="Weber N.D."/>
            <person name="Virtaneva K."/>
            <person name="Barbian K."/>
            <person name="Babar A."/>
            <person name="Rosenke K."/>
        </authorList>
    </citation>
    <scope>NUCLEOTIDE SEQUENCE [LARGE SCALE GENOMIC DNA]</scope>
    <source>
        <strain evidence="8">CBS 101.48</strain>
    </source>
</reference>
<protein>
    <recommendedName>
        <fullName evidence="2">HECT-type E3 ubiquitin transferase</fullName>
        <ecNumber evidence="2">2.3.2.26</ecNumber>
    </recommendedName>
</protein>
<dbReference type="Gene3D" id="3.90.1750.10">
    <property type="entry name" value="Hect, E3 ligase catalytic domains"/>
    <property type="match status" value="1"/>
</dbReference>
<dbReference type="SMART" id="SM00119">
    <property type="entry name" value="HECTc"/>
    <property type="match status" value="1"/>
</dbReference>
<accession>A0A168TAJ8</accession>
<dbReference type="PANTHER" id="PTHR45700">
    <property type="entry name" value="UBIQUITIN-PROTEIN LIGASE E3C"/>
    <property type="match status" value="1"/>
</dbReference>
<dbReference type="PROSITE" id="PS50237">
    <property type="entry name" value="HECT"/>
    <property type="match status" value="1"/>
</dbReference>
<evidence type="ECO:0000313" key="8">
    <source>
        <dbReference type="EMBL" id="SAM09749.1"/>
    </source>
</evidence>
<dbReference type="InterPro" id="IPR035983">
    <property type="entry name" value="Hect_E3_ubiquitin_ligase"/>
</dbReference>
<keyword evidence="9" id="KW-1185">Reference proteome</keyword>
<keyword evidence="3" id="KW-0808">Transferase</keyword>
<evidence type="ECO:0000256" key="3">
    <source>
        <dbReference type="ARBA" id="ARBA00022679"/>
    </source>
</evidence>
<dbReference type="AlphaFoldDB" id="A0A168TAJ8"/>
<evidence type="ECO:0000256" key="4">
    <source>
        <dbReference type="ARBA" id="ARBA00022786"/>
    </source>
</evidence>
<dbReference type="EC" id="2.3.2.26" evidence="2"/>
<dbReference type="Gene3D" id="3.30.2160.10">
    <property type="entry name" value="Hect, E3 ligase catalytic domain"/>
    <property type="match status" value="1"/>
</dbReference>
<feature type="domain" description="HECT" evidence="7">
    <location>
        <begin position="759"/>
        <end position="1034"/>
    </location>
</feature>
<dbReference type="GO" id="GO:0006511">
    <property type="term" value="P:ubiquitin-dependent protein catabolic process"/>
    <property type="evidence" value="ECO:0007669"/>
    <property type="project" value="TreeGrafter"/>
</dbReference>
<dbReference type="InterPro" id="IPR000569">
    <property type="entry name" value="HECT_dom"/>
</dbReference>
<dbReference type="CDD" id="cd00078">
    <property type="entry name" value="HECTc"/>
    <property type="match status" value="1"/>
</dbReference>
<comment type="catalytic activity">
    <reaction evidence="1">
        <text>S-ubiquitinyl-[E2 ubiquitin-conjugating enzyme]-L-cysteine + [acceptor protein]-L-lysine = [E2 ubiquitin-conjugating enzyme]-L-cysteine + N(6)-ubiquitinyl-[acceptor protein]-L-lysine.</text>
        <dbReference type="EC" id="2.3.2.26"/>
    </reaction>
</comment>
<evidence type="ECO:0000313" key="9">
    <source>
        <dbReference type="Proteomes" id="UP000078561"/>
    </source>
</evidence>
<dbReference type="InParanoid" id="A0A168TAJ8"/>
<keyword evidence="4 5" id="KW-0833">Ubl conjugation pathway</keyword>
<dbReference type="SUPFAM" id="SSF56204">
    <property type="entry name" value="Hect, E3 ligase catalytic domain"/>
    <property type="match status" value="1"/>
</dbReference>
<dbReference type="Gene3D" id="3.30.2410.10">
    <property type="entry name" value="Hect, E3 ligase catalytic domain"/>
    <property type="match status" value="1"/>
</dbReference>
<evidence type="ECO:0000256" key="1">
    <source>
        <dbReference type="ARBA" id="ARBA00000885"/>
    </source>
</evidence>
<feature type="region of interest" description="Disordered" evidence="6">
    <location>
        <begin position="1"/>
        <end position="27"/>
    </location>
</feature>
<dbReference type="OMA" id="LEYLWSR"/>
<comment type="caution">
    <text evidence="5">Lacks conserved residue(s) required for the propagation of feature annotation.</text>
</comment>
<dbReference type="Pfam" id="PF00632">
    <property type="entry name" value="HECT"/>
    <property type="match status" value="1"/>
</dbReference>
<dbReference type="PANTHER" id="PTHR45700:SF3">
    <property type="entry name" value="UBIQUITIN-PROTEIN LIGASE E3B"/>
    <property type="match status" value="1"/>
</dbReference>
<evidence type="ECO:0000256" key="5">
    <source>
        <dbReference type="PROSITE-ProRule" id="PRU00104"/>
    </source>
</evidence>
<gene>
    <name evidence="8" type="primary">ABSGL_15451.1 scaffold 16633</name>
</gene>
<evidence type="ECO:0000256" key="6">
    <source>
        <dbReference type="SAM" id="MobiDB-lite"/>
    </source>
</evidence>